<protein>
    <submittedName>
        <fullName evidence="1">Uncharacterized protein</fullName>
    </submittedName>
</protein>
<accession>A0A699ZVD2</accession>
<reference evidence="1 2" key="1">
    <citation type="submission" date="2020-02" db="EMBL/GenBank/DDBJ databases">
        <title>Draft genome sequence of Haematococcus lacustris strain NIES-144.</title>
        <authorList>
            <person name="Morimoto D."/>
            <person name="Nakagawa S."/>
            <person name="Yoshida T."/>
            <person name="Sawayama S."/>
        </authorList>
    </citation>
    <scope>NUCLEOTIDE SEQUENCE [LARGE SCALE GENOMIC DNA]</scope>
    <source>
        <strain evidence="1 2">NIES-144</strain>
    </source>
</reference>
<gene>
    <name evidence="1" type="ORF">HaLaN_24800</name>
</gene>
<dbReference type="Proteomes" id="UP000485058">
    <property type="component" value="Unassembled WGS sequence"/>
</dbReference>
<proteinExistence type="predicted"/>
<name>A0A699ZVD2_HAELA</name>
<evidence type="ECO:0000313" key="2">
    <source>
        <dbReference type="Proteomes" id="UP000485058"/>
    </source>
</evidence>
<keyword evidence="2" id="KW-1185">Reference proteome</keyword>
<comment type="caution">
    <text evidence="1">The sequence shown here is derived from an EMBL/GenBank/DDBJ whole genome shotgun (WGS) entry which is preliminary data.</text>
</comment>
<dbReference type="AlphaFoldDB" id="A0A699ZVD2"/>
<sequence>MPCLAPTPPPSLCVIVQQGTHHTWQWHMNAQAAASVPLLLSTNKPIAGWLHTDVPLLLECPGAAYADAVACVCAGWGWHRGLGAWSGCCSNRLKVEGQGAAYADIMLPHTWIEWVDMRCRRVCVVQGASVKRPADSTEW</sequence>
<organism evidence="1 2">
    <name type="scientific">Haematococcus lacustris</name>
    <name type="common">Green alga</name>
    <name type="synonym">Haematococcus pluvialis</name>
    <dbReference type="NCBI Taxonomy" id="44745"/>
    <lineage>
        <taxon>Eukaryota</taxon>
        <taxon>Viridiplantae</taxon>
        <taxon>Chlorophyta</taxon>
        <taxon>core chlorophytes</taxon>
        <taxon>Chlorophyceae</taxon>
        <taxon>CS clade</taxon>
        <taxon>Chlamydomonadales</taxon>
        <taxon>Haematococcaceae</taxon>
        <taxon>Haematococcus</taxon>
    </lineage>
</organism>
<dbReference type="EMBL" id="BLLF01003182">
    <property type="protein sequence ID" value="GFH26623.1"/>
    <property type="molecule type" value="Genomic_DNA"/>
</dbReference>
<evidence type="ECO:0000313" key="1">
    <source>
        <dbReference type="EMBL" id="GFH26623.1"/>
    </source>
</evidence>